<keyword evidence="1" id="KW-0496">Mitochondrion</keyword>
<reference evidence="1" key="1">
    <citation type="journal article" date="2015" name="Genome Biol. Evol.">
        <title>Organellar Genomes of White Spruce (Picea glauca): Assembly and Annotation.</title>
        <authorList>
            <person name="Jackman S.D."/>
            <person name="Warren R.L."/>
            <person name="Gibb E.A."/>
            <person name="Vandervalk B.P."/>
            <person name="Mohamadi H."/>
            <person name="Chu J."/>
            <person name="Raymond A."/>
            <person name="Pleasance S."/>
            <person name="Coope R."/>
            <person name="Wildung M.R."/>
            <person name="Ritland C.E."/>
            <person name="Bousquet J."/>
            <person name="Jones S.J."/>
            <person name="Bohlmann J."/>
            <person name="Birol I."/>
        </authorList>
    </citation>
    <scope>NUCLEOTIDE SEQUENCE [LARGE SCALE GENOMIC DNA]</scope>
    <source>
        <tissue evidence="1">Flushing bud</tissue>
    </source>
</reference>
<dbReference type="EMBL" id="LKAM01000001">
    <property type="protein sequence ID" value="KUM50567.1"/>
    <property type="molecule type" value="Genomic_DNA"/>
</dbReference>
<name>A0A101M451_PICGL</name>
<dbReference type="AlphaFoldDB" id="A0A101M451"/>
<gene>
    <name evidence="1" type="ORF">ABT39_MTgene411</name>
</gene>
<comment type="caution">
    <text evidence="1">The sequence shown here is derived from an EMBL/GenBank/DDBJ whole genome shotgun (WGS) entry which is preliminary data.</text>
</comment>
<geneLocation type="mitochondrion" evidence="1"/>
<sequence length="86" mass="9756">MDGITLNAGNPVSSLMKNASYRTQTDGRRAGGPTDMCVWKGPGEQRFAYGIALTLEREWYIPGRTSTPIWFPLLIREILKWFCFSI</sequence>
<accession>A0A101M451</accession>
<organism evidence="1">
    <name type="scientific">Picea glauca</name>
    <name type="common">White spruce</name>
    <name type="synonym">Pinus glauca</name>
    <dbReference type="NCBI Taxonomy" id="3330"/>
    <lineage>
        <taxon>Eukaryota</taxon>
        <taxon>Viridiplantae</taxon>
        <taxon>Streptophyta</taxon>
        <taxon>Embryophyta</taxon>
        <taxon>Tracheophyta</taxon>
        <taxon>Spermatophyta</taxon>
        <taxon>Pinopsida</taxon>
        <taxon>Pinidae</taxon>
        <taxon>Conifers I</taxon>
        <taxon>Pinales</taxon>
        <taxon>Pinaceae</taxon>
        <taxon>Picea</taxon>
    </lineage>
</organism>
<protein>
    <submittedName>
        <fullName evidence="1">Uncharacterized protein</fullName>
    </submittedName>
</protein>
<evidence type="ECO:0000313" key="1">
    <source>
        <dbReference type="EMBL" id="KUM50567.1"/>
    </source>
</evidence>
<proteinExistence type="predicted"/>